<proteinExistence type="predicted"/>
<evidence type="ECO:0000313" key="3">
    <source>
        <dbReference type="Proteomes" id="UP000231791"/>
    </source>
</evidence>
<dbReference type="EMBL" id="CP024985">
    <property type="protein sequence ID" value="ATZ22032.1"/>
    <property type="molecule type" value="Genomic_DNA"/>
</dbReference>
<evidence type="ECO:0000313" key="1">
    <source>
        <dbReference type="EMBL" id="ATZ22032.1"/>
    </source>
</evidence>
<dbReference type="KEGG" id="slx:SLAV_38880"/>
<dbReference type="KEGG" id="slx:SLAV_00510"/>
<organism evidence="1 3">
    <name type="scientific">Streptomyces lavendulae subsp. lavendulae</name>
    <dbReference type="NCBI Taxonomy" id="58340"/>
    <lineage>
        <taxon>Bacteria</taxon>
        <taxon>Bacillati</taxon>
        <taxon>Actinomycetota</taxon>
        <taxon>Actinomycetes</taxon>
        <taxon>Kitasatosporales</taxon>
        <taxon>Streptomycetaceae</taxon>
        <taxon>Streptomyces</taxon>
    </lineage>
</organism>
<reference evidence="1 3" key="1">
    <citation type="submission" date="2017-11" db="EMBL/GenBank/DDBJ databases">
        <title>Complete genome sequence of Streptomyces lavendulae subsp. lavendulae CCM 3239 (formerly 'Streptomyces aureofaciens CCM 3239'), the producer of the angucycline-type antibiotic auricin.</title>
        <authorList>
            <person name="Busche T."/>
            <person name="Novakova R."/>
            <person name="Al'Dilaimi A."/>
            <person name="Homerova D."/>
            <person name="Feckova L."/>
            <person name="Rezuchova B."/>
            <person name="Mingyar E."/>
            <person name="Csolleiova D."/>
            <person name="Bekeova C."/>
            <person name="Winkler A."/>
            <person name="Sevcikova B."/>
            <person name="Kalinowski J."/>
            <person name="Kormanec J."/>
            <person name="Ruckert C."/>
        </authorList>
    </citation>
    <scope>NUCLEOTIDE SEQUENCE [LARGE SCALE GENOMIC DNA]</scope>
    <source>
        <strain evidence="1 3">CCM 3239</strain>
    </source>
</reference>
<dbReference type="AlphaFoldDB" id="A0A2K8P5K4"/>
<dbReference type="RefSeq" id="WP_078950666.1">
    <property type="nucleotide sequence ID" value="NZ_CP024985.1"/>
</dbReference>
<gene>
    <name evidence="1" type="ORF">SLAV_00510</name>
    <name evidence="2" type="ORF">SLAV_38880</name>
</gene>
<protein>
    <submittedName>
        <fullName evidence="1">Uncharacterized protein</fullName>
    </submittedName>
</protein>
<keyword evidence="3" id="KW-1185">Reference proteome</keyword>
<name>A0A2K8P5K4_STRLA</name>
<dbReference type="EMBL" id="CP024985">
    <property type="protein sequence ID" value="ATZ29539.1"/>
    <property type="molecule type" value="Genomic_DNA"/>
</dbReference>
<accession>A0A2K8P5K4</accession>
<dbReference type="Proteomes" id="UP000231791">
    <property type="component" value="Chromosome"/>
</dbReference>
<sequence>MPSTEAAASELQDRATLWSVGEIPASDVVSAACDALVAGLDSPGLRVLAACTRAEADYDVHDLLPEALDELGLIFYPAASEAGQEAAARALARRMLAGELKPWELTFRINQRYGHELPLTARLAALDDEYAFLEYGDDKAVAQIDAEVTAEARRLATVHPCVPAEPTDIPT</sequence>
<evidence type="ECO:0000313" key="2">
    <source>
        <dbReference type="EMBL" id="ATZ29539.1"/>
    </source>
</evidence>
<dbReference type="GeneID" id="49388711"/>
<dbReference type="OrthoDB" id="4228461at2"/>